<gene>
    <name evidence="5" type="ORF">H261_06871</name>
</gene>
<dbReference type="InterPro" id="IPR043504">
    <property type="entry name" value="Peptidase_S1_PA_chymotrypsin"/>
</dbReference>
<feature type="chain" id="PRO_5004029952" evidence="3">
    <location>
        <begin position="18"/>
        <end position="263"/>
    </location>
</feature>
<dbReference type="PROSITE" id="PS00135">
    <property type="entry name" value="TRYPSIN_SER"/>
    <property type="match status" value="1"/>
</dbReference>
<dbReference type="InterPro" id="IPR001314">
    <property type="entry name" value="Peptidase_S1A"/>
</dbReference>
<dbReference type="InterPro" id="IPR050966">
    <property type="entry name" value="Glutamyl_endopeptidase"/>
</dbReference>
<dbReference type="AlphaFoldDB" id="M2Z8U9"/>
<reference evidence="5 6" key="1">
    <citation type="journal article" date="2014" name="Genome Announc.">
        <title>Draft Genome Sequence of Magnetospirillum sp. Strain SO-1, a Freshwater Magnetotactic Bacterium Isolated from the Ol'khovka River, Russia.</title>
        <authorList>
            <person name="Grouzdev D.S."/>
            <person name="Dziuba M.V."/>
            <person name="Sukhacheva M.S."/>
            <person name="Mardanov A.V."/>
            <person name="Beletskiy A.V."/>
            <person name="Kuznetsov B.B."/>
            <person name="Skryabin K.G."/>
        </authorList>
    </citation>
    <scope>NUCLEOTIDE SEQUENCE [LARGE SCALE GENOMIC DNA]</scope>
    <source>
        <strain evidence="5 6">SO-1</strain>
    </source>
</reference>
<dbReference type="EMBL" id="AONQ01000013">
    <property type="protein sequence ID" value="EME70760.1"/>
    <property type="molecule type" value="Genomic_DNA"/>
</dbReference>
<accession>M2Z8U9</accession>
<keyword evidence="2" id="KW-1015">Disulfide bond</keyword>
<dbReference type="OrthoDB" id="267336at2"/>
<comment type="caution">
    <text evidence="5">The sequence shown here is derived from an EMBL/GenBank/DDBJ whole genome shotgun (WGS) entry which is preliminary data.</text>
</comment>
<dbReference type="eggNOG" id="COG3591">
    <property type="taxonomic scope" value="Bacteria"/>
</dbReference>
<dbReference type="PANTHER" id="PTHR15462">
    <property type="entry name" value="SERINE PROTEASE"/>
    <property type="match status" value="1"/>
</dbReference>
<dbReference type="GO" id="GO:0006508">
    <property type="term" value="P:proteolysis"/>
    <property type="evidence" value="ECO:0007669"/>
    <property type="project" value="UniProtKB-KW"/>
</dbReference>
<feature type="domain" description="Peptidase S1" evidence="4">
    <location>
        <begin position="25"/>
        <end position="263"/>
    </location>
</feature>
<evidence type="ECO:0000256" key="2">
    <source>
        <dbReference type="ARBA" id="ARBA00023157"/>
    </source>
</evidence>
<sequence>MRRLAALLLLLAAPALAEPRQLHGIKGDDQRLRMAAQEFPWSAMGRLNFFSGHCSAALIGPRLIATAAHCLWNRRTQKPFPASSFTFVAGWDRGEYLRASKVSAVHAAPGWVLDGKERGLASRADDWALMELEEPLGDEIGWIALGAPLAGMRVAVAGYGRDKAQVPLAHVGCRLTRQTLPGVFLHDCDAVQGESGGPVLGWSGGELRLVAVNVAVIPAQGEAGVAAGTDALRPLAMSLGAAKSTRAGPVSRPAGVDLGQSLR</sequence>
<dbReference type="STRING" id="1244869.H261_06871"/>
<evidence type="ECO:0000313" key="6">
    <source>
        <dbReference type="Proteomes" id="UP000011744"/>
    </source>
</evidence>
<dbReference type="InterPro" id="IPR033116">
    <property type="entry name" value="TRYPSIN_SER"/>
</dbReference>
<dbReference type="RefSeq" id="WP_008615713.1">
    <property type="nucleotide sequence ID" value="NZ_AONQ01000013.1"/>
</dbReference>
<dbReference type="InterPro" id="IPR001254">
    <property type="entry name" value="Trypsin_dom"/>
</dbReference>
<keyword evidence="5" id="KW-0645">Protease</keyword>
<keyword evidence="6" id="KW-1185">Reference proteome</keyword>
<dbReference type="SMART" id="SM00020">
    <property type="entry name" value="Tryp_SPc"/>
    <property type="match status" value="1"/>
</dbReference>
<dbReference type="SUPFAM" id="SSF50494">
    <property type="entry name" value="Trypsin-like serine proteases"/>
    <property type="match status" value="1"/>
</dbReference>
<evidence type="ECO:0000256" key="1">
    <source>
        <dbReference type="ARBA" id="ARBA00022729"/>
    </source>
</evidence>
<dbReference type="PANTHER" id="PTHR15462:SF8">
    <property type="entry name" value="SERINE PROTEASE"/>
    <property type="match status" value="1"/>
</dbReference>
<organism evidence="5 6">
    <name type="scientific">Paramagnetospirillum caucaseum</name>
    <dbReference type="NCBI Taxonomy" id="1244869"/>
    <lineage>
        <taxon>Bacteria</taxon>
        <taxon>Pseudomonadati</taxon>
        <taxon>Pseudomonadota</taxon>
        <taxon>Alphaproteobacteria</taxon>
        <taxon>Rhodospirillales</taxon>
        <taxon>Magnetospirillaceae</taxon>
        <taxon>Paramagnetospirillum</taxon>
    </lineage>
</organism>
<dbReference type="PRINTS" id="PR00722">
    <property type="entry name" value="CHYMOTRYPSIN"/>
</dbReference>
<dbReference type="PROSITE" id="PS50240">
    <property type="entry name" value="TRYPSIN_DOM"/>
    <property type="match status" value="1"/>
</dbReference>
<name>M2Z8U9_9PROT</name>
<evidence type="ECO:0000259" key="4">
    <source>
        <dbReference type="PROSITE" id="PS50240"/>
    </source>
</evidence>
<dbReference type="Proteomes" id="UP000011744">
    <property type="component" value="Unassembled WGS sequence"/>
</dbReference>
<keyword evidence="1 3" id="KW-0732">Signal</keyword>
<feature type="signal peptide" evidence="3">
    <location>
        <begin position="1"/>
        <end position="17"/>
    </location>
</feature>
<evidence type="ECO:0000256" key="3">
    <source>
        <dbReference type="SAM" id="SignalP"/>
    </source>
</evidence>
<proteinExistence type="predicted"/>
<dbReference type="GO" id="GO:0004252">
    <property type="term" value="F:serine-type endopeptidase activity"/>
    <property type="evidence" value="ECO:0007669"/>
    <property type="project" value="InterPro"/>
</dbReference>
<dbReference type="Pfam" id="PF00089">
    <property type="entry name" value="Trypsin"/>
    <property type="match status" value="1"/>
</dbReference>
<evidence type="ECO:0000313" key="5">
    <source>
        <dbReference type="EMBL" id="EME70760.1"/>
    </source>
</evidence>
<dbReference type="Gene3D" id="2.40.10.10">
    <property type="entry name" value="Trypsin-like serine proteases"/>
    <property type="match status" value="2"/>
</dbReference>
<keyword evidence="5" id="KW-0378">Hydrolase</keyword>
<protein>
    <submittedName>
        <fullName evidence="5">Putative protease ydgD</fullName>
    </submittedName>
</protein>
<dbReference type="PATRIC" id="fig|1244869.3.peg.1383"/>
<dbReference type="InterPro" id="IPR009003">
    <property type="entry name" value="Peptidase_S1_PA"/>
</dbReference>